<dbReference type="EMBL" id="CP072648">
    <property type="protein sequence ID" value="QUW03183.1"/>
    <property type="molecule type" value="Genomic_DNA"/>
</dbReference>
<dbReference type="Gene3D" id="3.30.450.20">
    <property type="entry name" value="PAS domain"/>
    <property type="match status" value="2"/>
</dbReference>
<dbReference type="PROSITE" id="PS50109">
    <property type="entry name" value="HIS_KIN"/>
    <property type="match status" value="1"/>
</dbReference>
<dbReference type="InterPro" id="IPR000700">
    <property type="entry name" value="PAS-assoc_C"/>
</dbReference>
<evidence type="ECO:0000256" key="2">
    <source>
        <dbReference type="ARBA" id="ARBA00012438"/>
    </source>
</evidence>
<dbReference type="PROSITE" id="PS50112">
    <property type="entry name" value="PAS"/>
    <property type="match status" value="1"/>
</dbReference>
<gene>
    <name evidence="12" type="ORF">J8C06_01695</name>
</gene>
<dbReference type="RefSeq" id="WP_211429074.1">
    <property type="nucleotide sequence ID" value="NZ_CP072648.1"/>
</dbReference>
<evidence type="ECO:0000313" key="13">
    <source>
        <dbReference type="Proteomes" id="UP000676506"/>
    </source>
</evidence>
<dbReference type="PROSITE" id="PS50113">
    <property type="entry name" value="PAC"/>
    <property type="match status" value="1"/>
</dbReference>
<evidence type="ECO:0000259" key="11">
    <source>
        <dbReference type="PROSITE" id="PS50113"/>
    </source>
</evidence>
<evidence type="ECO:0000256" key="1">
    <source>
        <dbReference type="ARBA" id="ARBA00000085"/>
    </source>
</evidence>
<dbReference type="PANTHER" id="PTHR41523">
    <property type="entry name" value="TWO-COMPONENT SYSTEM SENSOR PROTEIN"/>
    <property type="match status" value="1"/>
</dbReference>
<dbReference type="Pfam" id="PF13426">
    <property type="entry name" value="PAS_9"/>
    <property type="match status" value="1"/>
</dbReference>
<dbReference type="Pfam" id="PF02518">
    <property type="entry name" value="HATPase_c"/>
    <property type="match status" value="1"/>
</dbReference>
<evidence type="ECO:0000256" key="6">
    <source>
        <dbReference type="ARBA" id="ARBA00022777"/>
    </source>
</evidence>
<protein>
    <recommendedName>
        <fullName evidence="2">histidine kinase</fullName>
        <ecNumber evidence="2">2.7.13.3</ecNumber>
    </recommendedName>
</protein>
<dbReference type="SUPFAM" id="SSF55874">
    <property type="entry name" value="ATPase domain of HSP90 chaperone/DNA topoisomerase II/histidine kinase"/>
    <property type="match status" value="1"/>
</dbReference>
<evidence type="ECO:0000259" key="9">
    <source>
        <dbReference type="PROSITE" id="PS50109"/>
    </source>
</evidence>
<feature type="domain" description="Histidine kinase" evidence="9">
    <location>
        <begin position="278"/>
        <end position="471"/>
    </location>
</feature>
<dbReference type="Pfam" id="PF07568">
    <property type="entry name" value="HisKA_2"/>
    <property type="match status" value="1"/>
</dbReference>
<keyword evidence="3" id="KW-0597">Phosphoprotein</keyword>
<dbReference type="InterPro" id="IPR035965">
    <property type="entry name" value="PAS-like_dom_sf"/>
</dbReference>
<reference evidence="12 13" key="1">
    <citation type="submission" date="2021-03" db="EMBL/GenBank/DDBJ databases">
        <title>Genomic and phenotypic characterization of Chloracidobacterium isolates provides evidence for multiple species.</title>
        <authorList>
            <person name="Saini M.K."/>
            <person name="Costas A.M.G."/>
            <person name="Tank M."/>
            <person name="Bryant D.A."/>
        </authorList>
    </citation>
    <scope>NUCLEOTIDE SEQUENCE [LARGE SCALE GENOMIC DNA]</scope>
    <source>
        <strain evidence="12 13">BV2-C</strain>
    </source>
</reference>
<sequence>MEQKSLPSDWLESILQAVINLTPGALCYHDPDFRLRFFNESYAQFFERLSGRRPQIGERLSDWLVNPDLQKQVETNWRQARRDLPYKGSYEINFGQEAQTCEIHWQPVRDADGTVIGTLAWGRDVAAQKQNQDALQLLRFVLEQMQDMVLITEAWPIDAAEGGPRIVYVNEAFERATGYTRAEVIGQTPRILQGPKTQRDRLDQLRSALERWEPVRVELVNYRKDGQEFIADISISPFADASGRVLYWVVLQRDVTREKAMIAILNDALEERSVLLKEVHHRVKNNLQTVLSLLELHAAEPNGHNLAPLLPRVQSRIRAIALIHEQLYIQQDFSRIQLDELLSSLTANIQTIFADSAIQVTLHPSQLGIPLDLAVPVALIAHELLTNAFKHGAAAGARTIGIQLHQSADTVTLEVIDDGTCHPSDVKDRLRSSKRLGLRLVDLLTRQIAGTIAFDPQPGQFRAALAFPLTKTQL</sequence>
<dbReference type="InterPro" id="IPR013656">
    <property type="entry name" value="PAS_4"/>
</dbReference>
<keyword evidence="5" id="KW-0547">Nucleotide-binding</keyword>
<dbReference type="InterPro" id="IPR011495">
    <property type="entry name" value="Sig_transdc_His_kin_sub2_dim/P"/>
</dbReference>
<dbReference type="NCBIfam" id="TIGR00229">
    <property type="entry name" value="sensory_box"/>
    <property type="match status" value="1"/>
</dbReference>
<organism evidence="12 13">
    <name type="scientific">Chloracidobacterium validum</name>
    <dbReference type="NCBI Taxonomy" id="2821543"/>
    <lineage>
        <taxon>Bacteria</taxon>
        <taxon>Pseudomonadati</taxon>
        <taxon>Acidobacteriota</taxon>
        <taxon>Terriglobia</taxon>
        <taxon>Terriglobales</taxon>
        <taxon>Acidobacteriaceae</taxon>
        <taxon>Chloracidobacterium</taxon>
    </lineage>
</organism>
<dbReference type="Proteomes" id="UP000676506">
    <property type="component" value="Chromosome 1"/>
</dbReference>
<evidence type="ECO:0000256" key="8">
    <source>
        <dbReference type="ARBA" id="ARBA00023026"/>
    </source>
</evidence>
<evidence type="ECO:0000256" key="7">
    <source>
        <dbReference type="ARBA" id="ARBA00022840"/>
    </source>
</evidence>
<dbReference type="InterPro" id="IPR003594">
    <property type="entry name" value="HATPase_dom"/>
</dbReference>
<dbReference type="InterPro" id="IPR000014">
    <property type="entry name" value="PAS"/>
</dbReference>
<accession>A0ABX8B8H3</accession>
<name>A0ABX8B8H3_9BACT</name>
<dbReference type="CDD" id="cd00130">
    <property type="entry name" value="PAS"/>
    <property type="match status" value="2"/>
</dbReference>
<dbReference type="EC" id="2.7.13.3" evidence="2"/>
<dbReference type="SMART" id="SM00086">
    <property type="entry name" value="PAC"/>
    <property type="match status" value="2"/>
</dbReference>
<proteinExistence type="predicted"/>
<comment type="catalytic activity">
    <reaction evidence="1">
        <text>ATP + protein L-histidine = ADP + protein N-phospho-L-histidine.</text>
        <dbReference type="EC" id="2.7.13.3"/>
    </reaction>
</comment>
<keyword evidence="13" id="KW-1185">Reference proteome</keyword>
<keyword evidence="4" id="KW-0808">Transferase</keyword>
<dbReference type="InterPro" id="IPR005467">
    <property type="entry name" value="His_kinase_dom"/>
</dbReference>
<dbReference type="InterPro" id="IPR036890">
    <property type="entry name" value="HATPase_C_sf"/>
</dbReference>
<evidence type="ECO:0000259" key="10">
    <source>
        <dbReference type="PROSITE" id="PS50112"/>
    </source>
</evidence>
<keyword evidence="6" id="KW-0418">Kinase</keyword>
<keyword evidence="8" id="KW-0843">Virulence</keyword>
<evidence type="ECO:0000256" key="4">
    <source>
        <dbReference type="ARBA" id="ARBA00022679"/>
    </source>
</evidence>
<dbReference type="Gene3D" id="3.30.565.10">
    <property type="entry name" value="Histidine kinase-like ATPase, C-terminal domain"/>
    <property type="match status" value="1"/>
</dbReference>
<evidence type="ECO:0000313" key="12">
    <source>
        <dbReference type="EMBL" id="QUW03183.1"/>
    </source>
</evidence>
<evidence type="ECO:0000256" key="3">
    <source>
        <dbReference type="ARBA" id="ARBA00022553"/>
    </source>
</evidence>
<dbReference type="SUPFAM" id="SSF55785">
    <property type="entry name" value="PYP-like sensor domain (PAS domain)"/>
    <property type="match status" value="2"/>
</dbReference>
<dbReference type="PANTHER" id="PTHR41523:SF8">
    <property type="entry name" value="ETHYLENE RESPONSE SENSOR PROTEIN"/>
    <property type="match status" value="1"/>
</dbReference>
<keyword evidence="7" id="KW-0067">ATP-binding</keyword>
<evidence type="ECO:0000256" key="5">
    <source>
        <dbReference type="ARBA" id="ARBA00022741"/>
    </source>
</evidence>
<dbReference type="Pfam" id="PF08448">
    <property type="entry name" value="PAS_4"/>
    <property type="match status" value="1"/>
</dbReference>
<dbReference type="InterPro" id="IPR001610">
    <property type="entry name" value="PAC"/>
</dbReference>
<feature type="domain" description="PAC" evidence="11">
    <location>
        <begin position="213"/>
        <end position="267"/>
    </location>
</feature>
<feature type="domain" description="PAS" evidence="10">
    <location>
        <begin position="134"/>
        <end position="212"/>
    </location>
</feature>
<dbReference type="SMART" id="SM00091">
    <property type="entry name" value="PAS"/>
    <property type="match status" value="2"/>
</dbReference>